<name>A0A836H1B4_LEIEN</name>
<evidence type="ECO:0000256" key="1">
    <source>
        <dbReference type="SAM" id="MobiDB-lite"/>
    </source>
</evidence>
<feature type="compositionally biased region" description="Polar residues" evidence="1">
    <location>
        <begin position="19"/>
        <end position="29"/>
    </location>
</feature>
<protein>
    <submittedName>
        <fullName evidence="3">Uncharacterized protein</fullName>
    </submittedName>
</protein>
<organism evidence="3 4">
    <name type="scientific">Leishmania enriettii</name>
    <dbReference type="NCBI Taxonomy" id="5663"/>
    <lineage>
        <taxon>Eukaryota</taxon>
        <taxon>Discoba</taxon>
        <taxon>Euglenozoa</taxon>
        <taxon>Kinetoplastea</taxon>
        <taxon>Metakinetoplastina</taxon>
        <taxon>Trypanosomatida</taxon>
        <taxon>Trypanosomatidae</taxon>
        <taxon>Leishmaniinae</taxon>
        <taxon>Leishmania</taxon>
    </lineage>
</organism>
<reference evidence="3 4" key="1">
    <citation type="submission" date="2021-02" db="EMBL/GenBank/DDBJ databases">
        <title>Leishmania (Mundinia) enrietti genome sequencing and assembly.</title>
        <authorList>
            <person name="Almutairi H."/>
            <person name="Gatherer D."/>
        </authorList>
    </citation>
    <scope>NUCLEOTIDE SEQUENCE [LARGE SCALE GENOMIC DNA]</scope>
    <source>
        <strain evidence="3">CUR178</strain>
    </source>
</reference>
<dbReference type="KEGG" id="lenr:94168664"/>
<dbReference type="EMBL" id="JAFHKP010000034">
    <property type="protein sequence ID" value="KAG5468550.1"/>
    <property type="molecule type" value="Genomic_DNA"/>
</dbReference>
<gene>
    <name evidence="3" type="ORF">CUR178_01382</name>
</gene>
<accession>A0A836H1B4</accession>
<evidence type="ECO:0000313" key="4">
    <source>
        <dbReference type="Proteomes" id="UP000674179"/>
    </source>
</evidence>
<dbReference type="OrthoDB" id="262657at2759"/>
<dbReference type="AlphaFoldDB" id="A0A836H1B4"/>
<keyword evidence="2" id="KW-1133">Transmembrane helix</keyword>
<keyword evidence="2" id="KW-0812">Transmembrane</keyword>
<comment type="caution">
    <text evidence="3">The sequence shown here is derived from an EMBL/GenBank/DDBJ whole genome shotgun (WGS) entry which is preliminary data.</text>
</comment>
<feature type="transmembrane region" description="Helical" evidence="2">
    <location>
        <begin position="73"/>
        <end position="92"/>
    </location>
</feature>
<dbReference type="GeneID" id="94168664"/>
<evidence type="ECO:0000256" key="2">
    <source>
        <dbReference type="SAM" id="Phobius"/>
    </source>
</evidence>
<evidence type="ECO:0000313" key="3">
    <source>
        <dbReference type="EMBL" id="KAG5468550.1"/>
    </source>
</evidence>
<dbReference type="Proteomes" id="UP000674179">
    <property type="component" value="Chromosome 34"/>
</dbReference>
<keyword evidence="2" id="KW-0472">Membrane</keyword>
<sequence length="904" mass="100118">MEDKPSPLPHLRASAVHQVGSQQHASTRENAALPPPLQPALRGSGAGGKRFSHSGRSLSRRFYHTKWRRCRRCALVSSALIFFSLVLLYVFLPASSLTLSFEQTVSSPTPEPSTLLEDELAIPRPRLPLKGAFCGLCTEGLVVFRPAAGATSLSAVPATVEHKVCMETMEEAWLSESKAKSLSTVRDCVARLYNLGLLQPPRAAIVTSNDMCATVRVTFQVLSSETGESGASRCSSGFVAALQVLEAQPQKVEVRVEQFPSWPLPSIASQVAVAAKGVERGGRDGKQESLPAYFATAAVKDAEVDCDAPPPLRVDTTEDLREVVVRFVEGAASATEPLAPPLVSDLHCPTYFLTVRLGRFGRHHNQLQEILNGISLARRANRTFVLPPFVPALYMPYMKVDPELLYGWNALRRNGRYCVLSYAEARPVLQALRLREGLVSMERVNFAASVDAQVLLNTTEQHDRYVWGSIPRVQCEDGTFVYDADDWFSTGSRQNGSAAVCTASSELPAPSPLEFREASPPDAEECSGFIGPALKEELTRWERMRKCTTAFLRAYGDGDGRRESVVASDRQPRIVVLSSITAFHLRPTLTEVTRLLALLRPSSTLTEELGRYYRLYAAQLQLPMDTDAKRTFLDVLQPYRFKNMIGIHVRHREGTCRKEAEYPSGTIIALSKVRYQLDGTGESDIAAANRPLTTVARLTSDCEWNVQSLLRIYDAYARWVRSQYAQKQGRLPCFARLTPAQAQVPRSYVAFDEQVGPIGSQLQAALQDRNNPQQEERAANGYPPIFSAFYDRRPRIDLRQTYEEILASGVQSATSMQHSSSRNAVGNISTPLTRSSLLESLYPIAEQEVVALTFDFFMLSNMAVFRGNIISSVSINVCLRRWGRGLPCHGVLAGYYEMLYKGYA</sequence>
<feature type="region of interest" description="Disordered" evidence="1">
    <location>
        <begin position="16"/>
        <end position="53"/>
    </location>
</feature>
<proteinExistence type="predicted"/>
<keyword evidence="4" id="KW-1185">Reference proteome</keyword>
<dbReference type="RefSeq" id="XP_067689257.1">
    <property type="nucleotide sequence ID" value="XM_067833154.1"/>
</dbReference>